<evidence type="ECO:0000313" key="4">
    <source>
        <dbReference type="EMBL" id="SDE53269.1"/>
    </source>
</evidence>
<dbReference type="CDD" id="cd04301">
    <property type="entry name" value="NAT_SF"/>
    <property type="match status" value="1"/>
</dbReference>
<dbReference type="InterPro" id="IPR016181">
    <property type="entry name" value="Acyl_CoA_acyltransferase"/>
</dbReference>
<dbReference type="SUPFAM" id="SSF55729">
    <property type="entry name" value="Acyl-CoA N-acyltransferases (Nat)"/>
    <property type="match status" value="1"/>
</dbReference>
<protein>
    <submittedName>
        <fullName evidence="4">Putative acetyltransferase</fullName>
    </submittedName>
</protein>
<dbReference type="AlphaFoldDB" id="A0A1G7DPB4"/>
<reference evidence="4 5" key="1">
    <citation type="submission" date="2016-10" db="EMBL/GenBank/DDBJ databases">
        <authorList>
            <person name="de Groot N.N."/>
        </authorList>
    </citation>
    <scope>NUCLEOTIDE SEQUENCE [LARGE SCALE GENOMIC DNA]</scope>
    <source>
        <strain evidence="4 5">CGMCC 1.9109</strain>
    </source>
</reference>
<accession>A0A1G7DPB4</accession>
<keyword evidence="2" id="KW-0012">Acyltransferase</keyword>
<evidence type="ECO:0000259" key="3">
    <source>
        <dbReference type="PROSITE" id="PS51186"/>
    </source>
</evidence>
<gene>
    <name evidence="4" type="ORF">SAMN04488071_3195</name>
</gene>
<dbReference type="InterPro" id="IPR000182">
    <property type="entry name" value="GNAT_dom"/>
</dbReference>
<dbReference type="GO" id="GO:0016747">
    <property type="term" value="F:acyltransferase activity, transferring groups other than amino-acyl groups"/>
    <property type="evidence" value="ECO:0007669"/>
    <property type="project" value="InterPro"/>
</dbReference>
<keyword evidence="1 4" id="KW-0808">Transferase</keyword>
<dbReference type="PANTHER" id="PTHR43800">
    <property type="entry name" value="PEPTIDYL-LYSINE N-ACETYLTRANSFERASE YJAB"/>
    <property type="match status" value="1"/>
</dbReference>
<dbReference type="PANTHER" id="PTHR43800:SF1">
    <property type="entry name" value="PEPTIDYL-LYSINE N-ACETYLTRANSFERASE YJAB"/>
    <property type="match status" value="1"/>
</dbReference>
<dbReference type="Gene3D" id="3.40.630.30">
    <property type="match status" value="1"/>
</dbReference>
<organism evidence="4 5">
    <name type="scientific">Kordiimonas lacus</name>
    <dbReference type="NCBI Taxonomy" id="637679"/>
    <lineage>
        <taxon>Bacteria</taxon>
        <taxon>Pseudomonadati</taxon>
        <taxon>Pseudomonadota</taxon>
        <taxon>Alphaproteobacteria</taxon>
        <taxon>Kordiimonadales</taxon>
        <taxon>Kordiimonadaceae</taxon>
        <taxon>Kordiimonas</taxon>
    </lineage>
</organism>
<dbReference type="RefSeq" id="WP_068304761.1">
    <property type="nucleotide sequence ID" value="NZ_DAIOMO010000006.1"/>
</dbReference>
<keyword evidence="5" id="KW-1185">Reference proteome</keyword>
<feature type="domain" description="N-acetyltransferase" evidence="3">
    <location>
        <begin position="1"/>
        <end position="146"/>
    </location>
</feature>
<dbReference type="PROSITE" id="PS51186">
    <property type="entry name" value="GNAT"/>
    <property type="match status" value="1"/>
</dbReference>
<dbReference type="STRING" id="637679.GCA_001550055_02112"/>
<proteinExistence type="predicted"/>
<dbReference type="EMBL" id="FNAK01000007">
    <property type="protein sequence ID" value="SDE53269.1"/>
    <property type="molecule type" value="Genomic_DNA"/>
</dbReference>
<dbReference type="OrthoDB" id="6172743at2"/>
<sequence>MIKKFRTQDTDAVIDVWYKANKLAHPFLTEETLKTVRAMVRDVYLPNTETWVYEHEGALIGFISLISSDPADVEVGAIFLDPDHIGFGYGRALMDHAAGLYGSLKLDVFKENHIGRGFYRRYGFKEVSEYPFEMTGDMVLKLVYRPA</sequence>
<evidence type="ECO:0000256" key="1">
    <source>
        <dbReference type="ARBA" id="ARBA00022679"/>
    </source>
</evidence>
<evidence type="ECO:0000313" key="5">
    <source>
        <dbReference type="Proteomes" id="UP000183685"/>
    </source>
</evidence>
<name>A0A1G7DPB4_9PROT</name>
<dbReference type="Proteomes" id="UP000183685">
    <property type="component" value="Unassembled WGS sequence"/>
</dbReference>
<dbReference type="Pfam" id="PF13508">
    <property type="entry name" value="Acetyltransf_7"/>
    <property type="match status" value="1"/>
</dbReference>
<evidence type="ECO:0000256" key="2">
    <source>
        <dbReference type="ARBA" id="ARBA00023315"/>
    </source>
</evidence>